<accession>A0A240USA0</accession>
<dbReference type="NCBIfam" id="TIGR00787">
    <property type="entry name" value="dctP"/>
    <property type="match status" value="1"/>
</dbReference>
<gene>
    <name evidence="2" type="ORF">B9H00_15960</name>
</gene>
<dbReference type="GO" id="GO:0030288">
    <property type="term" value="C:outer membrane-bounded periplasmic space"/>
    <property type="evidence" value="ECO:0007669"/>
    <property type="project" value="InterPro"/>
</dbReference>
<dbReference type="PIRSF" id="PIRSF006470">
    <property type="entry name" value="DctB"/>
    <property type="match status" value="1"/>
</dbReference>
<dbReference type="GO" id="GO:0030246">
    <property type="term" value="F:carbohydrate binding"/>
    <property type="evidence" value="ECO:0007669"/>
    <property type="project" value="TreeGrafter"/>
</dbReference>
<dbReference type="InterPro" id="IPR038404">
    <property type="entry name" value="TRAP_DctP_sf"/>
</dbReference>
<dbReference type="InterPro" id="IPR004682">
    <property type="entry name" value="TRAP_DctP"/>
</dbReference>
<dbReference type="AlphaFoldDB" id="A0A240USA0"/>
<dbReference type="Gene3D" id="3.40.190.170">
    <property type="entry name" value="Bacterial extracellular solute-binding protein, family 7"/>
    <property type="match status" value="1"/>
</dbReference>
<reference evidence="2 3" key="1">
    <citation type="submission" date="2017-05" db="EMBL/GenBank/DDBJ databases">
        <authorList>
            <person name="Song R."/>
            <person name="Chenine A.L."/>
            <person name="Ruprecht R.M."/>
        </authorList>
    </citation>
    <scope>NUCLEOTIDE SEQUENCE [LARGE SCALE GENOMIC DNA]</scope>
    <source>
        <strain evidence="2">SW32</strain>
    </source>
</reference>
<keyword evidence="3" id="KW-1185">Reference proteome</keyword>
<sequence length="341" mass="36971">MKKCLFGTTLGATTIATTAAALLLAMSVSSSALAATTLRFAHPTPQSDLQHKLAEKFKEEVEAQSNGDLKVQIFPNGQLGNDAQMIDGARSGIIDITLSGLTNFTGMVPEAGAFELPFMFADSAAAYKALDGDAGNEVMSKLPALGLKGLAFPENGFREITNNRGPIREPKDLEGLRMRVNNSITLNNMFELLGANPQQLPVAELYTALETGVVDAQDHPLGIVVSFNFNEVQKYLSITNHAYSALLMVMNQKRFDSLTPEQQQIVEKAAADATAMQRQMNTEQTESMITTLEEEGMKVNRDVDTAAFQKAIQPVWKTFIDDNGDEMIKAIQATSEGNSQS</sequence>
<evidence type="ECO:0000313" key="3">
    <source>
        <dbReference type="Proteomes" id="UP000194457"/>
    </source>
</evidence>
<dbReference type="OrthoDB" id="9771186at2"/>
<dbReference type="Proteomes" id="UP000194457">
    <property type="component" value="Chromosome"/>
</dbReference>
<organism evidence="2 3">
    <name type="scientific">Kushneria marisflavi</name>
    <dbReference type="NCBI Taxonomy" id="157779"/>
    <lineage>
        <taxon>Bacteria</taxon>
        <taxon>Pseudomonadati</taxon>
        <taxon>Pseudomonadota</taxon>
        <taxon>Gammaproteobacteria</taxon>
        <taxon>Oceanospirillales</taxon>
        <taxon>Halomonadaceae</taxon>
        <taxon>Kushneria</taxon>
    </lineage>
</organism>
<dbReference type="PANTHER" id="PTHR33376">
    <property type="match status" value="1"/>
</dbReference>
<name>A0A240USA0_9GAMM</name>
<evidence type="ECO:0000313" key="2">
    <source>
        <dbReference type="EMBL" id="ART64364.1"/>
    </source>
</evidence>
<dbReference type="RefSeq" id="WP_086901488.1">
    <property type="nucleotide sequence ID" value="NZ_CP021358.1"/>
</dbReference>
<dbReference type="EMBL" id="CP021358">
    <property type="protein sequence ID" value="ART64364.1"/>
    <property type="molecule type" value="Genomic_DNA"/>
</dbReference>
<evidence type="ECO:0000256" key="1">
    <source>
        <dbReference type="ARBA" id="ARBA00022729"/>
    </source>
</evidence>
<dbReference type="InterPro" id="IPR018389">
    <property type="entry name" value="DctP_fam"/>
</dbReference>
<dbReference type="NCBIfam" id="NF037995">
    <property type="entry name" value="TRAP_S1"/>
    <property type="match status" value="1"/>
</dbReference>
<keyword evidence="1" id="KW-0732">Signal</keyword>
<dbReference type="Pfam" id="PF03480">
    <property type="entry name" value="DctP"/>
    <property type="match status" value="1"/>
</dbReference>
<protein>
    <submittedName>
        <fullName evidence="2">C4-dicarboxylate ABC transporter substrate-binding protein</fullName>
    </submittedName>
</protein>
<dbReference type="KEGG" id="kma:B9H00_15960"/>
<proteinExistence type="predicted"/>
<dbReference type="PANTHER" id="PTHR33376:SF18">
    <property type="entry name" value="2,3-DIKETO-L-GULONATE-BINDING PERIPLASMIC PROTEIN YIAO"/>
    <property type="match status" value="1"/>
</dbReference>
<dbReference type="GO" id="GO:0055085">
    <property type="term" value="P:transmembrane transport"/>
    <property type="evidence" value="ECO:0007669"/>
    <property type="project" value="InterPro"/>
</dbReference>